<protein>
    <submittedName>
        <fullName evidence="1">Uncharacterized protein</fullName>
    </submittedName>
</protein>
<proteinExistence type="predicted"/>
<accession>A0A0F9C990</accession>
<organism evidence="1">
    <name type="scientific">marine sediment metagenome</name>
    <dbReference type="NCBI Taxonomy" id="412755"/>
    <lineage>
        <taxon>unclassified sequences</taxon>
        <taxon>metagenomes</taxon>
        <taxon>ecological metagenomes</taxon>
    </lineage>
</organism>
<dbReference type="EMBL" id="LAZR01037185">
    <property type="protein sequence ID" value="KKL22862.1"/>
    <property type="molecule type" value="Genomic_DNA"/>
</dbReference>
<comment type="caution">
    <text evidence="1">The sequence shown here is derived from an EMBL/GenBank/DDBJ whole genome shotgun (WGS) entry which is preliminary data.</text>
</comment>
<dbReference type="AlphaFoldDB" id="A0A0F9C990"/>
<feature type="non-terminal residue" evidence="1">
    <location>
        <position position="268"/>
    </location>
</feature>
<evidence type="ECO:0000313" key="1">
    <source>
        <dbReference type="EMBL" id="KKL22862.1"/>
    </source>
</evidence>
<sequence>MREIPEAIWRALVSIWDELTDDDRKSLNAAIDEFALSGASPPKSREEVLAFYNLGKPGGPITGSIFSLVVFLITLLPGIGAMGAPNLEVLNQETWSRLPTRLLEIRELVESERRGLIDRDTAVTLLRGWGYDSERAGQWIALRDNLIPEADALSWRHRGILSDEAVRDNLAARGWVPRDVDALIEASLLIPPVPDLISMAVREAFSPEIAERFGQFEDFPEPFARAAAQQGISAEWAQRYWAAHWALPSIQMGFEMVHRGVIGTEDLN</sequence>
<reference evidence="1" key="1">
    <citation type="journal article" date="2015" name="Nature">
        <title>Complex archaea that bridge the gap between prokaryotes and eukaryotes.</title>
        <authorList>
            <person name="Spang A."/>
            <person name="Saw J.H."/>
            <person name="Jorgensen S.L."/>
            <person name="Zaremba-Niedzwiedzka K."/>
            <person name="Martijn J."/>
            <person name="Lind A.E."/>
            <person name="van Eijk R."/>
            <person name="Schleper C."/>
            <person name="Guy L."/>
            <person name="Ettema T.J."/>
        </authorList>
    </citation>
    <scope>NUCLEOTIDE SEQUENCE</scope>
</reference>
<gene>
    <name evidence="1" type="ORF">LCGC14_2431170</name>
</gene>
<name>A0A0F9C990_9ZZZZ</name>